<keyword evidence="3" id="KW-1185">Reference proteome</keyword>
<organism evidence="2 3">
    <name type="scientific">Pedobacter metabolipauper</name>
    <dbReference type="NCBI Taxonomy" id="425513"/>
    <lineage>
        <taxon>Bacteria</taxon>
        <taxon>Pseudomonadati</taxon>
        <taxon>Bacteroidota</taxon>
        <taxon>Sphingobacteriia</taxon>
        <taxon>Sphingobacteriales</taxon>
        <taxon>Sphingobacteriaceae</taxon>
        <taxon>Pedobacter</taxon>
    </lineage>
</organism>
<keyword evidence="1" id="KW-0732">Signal</keyword>
<accession>A0A4R6SU92</accession>
<dbReference type="RefSeq" id="WP_133576872.1">
    <property type="nucleotide sequence ID" value="NZ_SNYC01000005.1"/>
</dbReference>
<evidence type="ECO:0000313" key="2">
    <source>
        <dbReference type="EMBL" id="TDQ08513.1"/>
    </source>
</evidence>
<gene>
    <name evidence="2" type="ORF">ATK78_3029</name>
</gene>
<name>A0A4R6SU92_9SPHI</name>
<protein>
    <submittedName>
        <fullName evidence="2">6-bladed beta-propeller protein</fullName>
    </submittedName>
</protein>
<reference evidence="2 3" key="1">
    <citation type="submission" date="2019-03" db="EMBL/GenBank/DDBJ databases">
        <title>Genomic Encyclopedia of Archaeal and Bacterial Type Strains, Phase II (KMG-II): from individual species to whole genera.</title>
        <authorList>
            <person name="Goeker M."/>
        </authorList>
    </citation>
    <scope>NUCLEOTIDE SEQUENCE [LARGE SCALE GENOMIC DNA]</scope>
    <source>
        <strain evidence="2 3">DSM 19035</strain>
    </source>
</reference>
<dbReference type="Proteomes" id="UP000295620">
    <property type="component" value="Unassembled WGS sequence"/>
</dbReference>
<feature type="signal peptide" evidence="1">
    <location>
        <begin position="1"/>
        <end position="24"/>
    </location>
</feature>
<comment type="caution">
    <text evidence="2">The sequence shown here is derived from an EMBL/GenBank/DDBJ whole genome shotgun (WGS) entry which is preliminary data.</text>
</comment>
<proteinExistence type="predicted"/>
<feature type="chain" id="PRO_5020808245" evidence="1">
    <location>
        <begin position="25"/>
        <end position="420"/>
    </location>
</feature>
<dbReference type="Pfam" id="PF17170">
    <property type="entry name" value="DUF5128"/>
    <property type="match status" value="1"/>
</dbReference>
<evidence type="ECO:0000256" key="1">
    <source>
        <dbReference type="SAM" id="SignalP"/>
    </source>
</evidence>
<dbReference type="AlphaFoldDB" id="A0A4R6SU92"/>
<dbReference type="OrthoDB" id="828283at2"/>
<dbReference type="EMBL" id="SNYC01000005">
    <property type="protein sequence ID" value="TDQ08513.1"/>
    <property type="molecule type" value="Genomic_DNA"/>
</dbReference>
<evidence type="ECO:0000313" key="3">
    <source>
        <dbReference type="Proteomes" id="UP000295620"/>
    </source>
</evidence>
<sequence>MNLRTTIKTILFALSFAASLAVYGQDDVTLVSTNVTRLRVDPSNASGGSASDIFEGAIYIPLETTKESTFGQISQLEVTDEYFIIRDENTNSILFFTKAGKFHAKIQGGNSNLDYTKRIRDFKVNRWTKEIIFQNTMMMTWFHYDFNGKKLKEIEIRKGEPHFSDFVFLGEDKLVVSSGYNDYLPANAKDGHFLDYVQHFKDTLATALYYSKDILPINDDVLSPSTGPFFNYGIDTEFFYIKPYNYSIYKVTPKGVSEAYQFIFPLFSALPSDFIQNPDFKQKRIKYIEHNTDKIFALSNCYQMKDNLIFRANTMNVDNKEEDLIYNLKTGTLIAYNHILTDESTCFLPIGEGYNFGNTGLMACDGKSLYTDFSSLEMFQAYEKNADKSIKYSPGLTAYFTKGSNRDNPVLLQIRLKEKL</sequence>